<feature type="compositionally biased region" description="Low complexity" evidence="1">
    <location>
        <begin position="202"/>
        <end position="211"/>
    </location>
</feature>
<proteinExistence type="predicted"/>
<name>A0AAD6GDN2_9EURO</name>
<protein>
    <submittedName>
        <fullName evidence="2">Uncharacterized protein</fullName>
    </submittedName>
</protein>
<accession>A0AAD6GDN2</accession>
<comment type="caution">
    <text evidence="2">The sequence shown here is derived from an EMBL/GenBank/DDBJ whole genome shotgun (WGS) entry which is preliminary data.</text>
</comment>
<feature type="compositionally biased region" description="Polar residues" evidence="1">
    <location>
        <begin position="212"/>
        <end position="221"/>
    </location>
</feature>
<evidence type="ECO:0000313" key="2">
    <source>
        <dbReference type="EMBL" id="KAJ5540437.1"/>
    </source>
</evidence>
<dbReference type="AlphaFoldDB" id="A0AAD6GDN2"/>
<organism evidence="2 3">
    <name type="scientific">Penicillium frequentans</name>
    <dbReference type="NCBI Taxonomy" id="3151616"/>
    <lineage>
        <taxon>Eukaryota</taxon>
        <taxon>Fungi</taxon>
        <taxon>Dikarya</taxon>
        <taxon>Ascomycota</taxon>
        <taxon>Pezizomycotina</taxon>
        <taxon>Eurotiomycetes</taxon>
        <taxon>Eurotiomycetidae</taxon>
        <taxon>Eurotiales</taxon>
        <taxon>Aspergillaceae</taxon>
        <taxon>Penicillium</taxon>
    </lineage>
</organism>
<feature type="region of interest" description="Disordered" evidence="1">
    <location>
        <begin position="202"/>
        <end position="221"/>
    </location>
</feature>
<evidence type="ECO:0000313" key="3">
    <source>
        <dbReference type="Proteomes" id="UP001220324"/>
    </source>
</evidence>
<dbReference type="Proteomes" id="UP001220324">
    <property type="component" value="Unassembled WGS sequence"/>
</dbReference>
<reference evidence="2 3" key="1">
    <citation type="journal article" date="2023" name="IMA Fungus">
        <title>Comparative genomic study of the Penicillium genus elucidates a diverse pangenome and 15 lateral gene transfer events.</title>
        <authorList>
            <person name="Petersen C."/>
            <person name="Sorensen T."/>
            <person name="Nielsen M.R."/>
            <person name="Sondergaard T.E."/>
            <person name="Sorensen J.L."/>
            <person name="Fitzpatrick D.A."/>
            <person name="Frisvad J.C."/>
            <person name="Nielsen K.L."/>
        </authorList>
    </citation>
    <scope>NUCLEOTIDE SEQUENCE [LARGE SCALE GENOMIC DNA]</scope>
    <source>
        <strain evidence="2 3">IBT 35679</strain>
    </source>
</reference>
<gene>
    <name evidence="2" type="ORF">N7494_005513</name>
</gene>
<evidence type="ECO:0000256" key="1">
    <source>
        <dbReference type="SAM" id="MobiDB-lite"/>
    </source>
</evidence>
<dbReference type="EMBL" id="JAQIZZ010000005">
    <property type="protein sequence ID" value="KAJ5540437.1"/>
    <property type="molecule type" value="Genomic_DNA"/>
</dbReference>
<keyword evidence="3" id="KW-1185">Reference proteome</keyword>
<sequence length="249" mass="25467">MSTGENAYFLEQNCDNSLKTCNWLASVEGQNCAQEFCYGYPATTGTCPEMGLDPKNCCGSSDPATCLYNWVHGGSGSTSGSNSESGSDNPCASVVEVIYTCSTASPSLFPSGSIYTTGPIATELASCLCYDSSGNDDASAFDAYASKCVSSGSAAHPTYYPYASRLNGFCSNIAGPASTTAALTSTNADTVVTGVATATSGATKTSATGTSPLSTTTDQSTNSACSSVRWKSTQLALFAVSIMMAIIRP</sequence>